<gene>
    <name evidence="3" type="ORF">B0F90DRAFT_1815193</name>
</gene>
<feature type="region of interest" description="Disordered" evidence="1">
    <location>
        <begin position="1"/>
        <end position="35"/>
    </location>
</feature>
<dbReference type="Proteomes" id="UP001203297">
    <property type="component" value="Unassembled WGS sequence"/>
</dbReference>
<dbReference type="EMBL" id="WTXG01000005">
    <property type="protein sequence ID" value="KAI0305592.1"/>
    <property type="molecule type" value="Genomic_DNA"/>
</dbReference>
<dbReference type="AlphaFoldDB" id="A0AAD4QPG3"/>
<keyword evidence="4" id="KW-1185">Reference proteome</keyword>
<proteinExistence type="predicted"/>
<keyword evidence="2" id="KW-0812">Transmembrane</keyword>
<feature type="transmembrane region" description="Helical" evidence="2">
    <location>
        <begin position="45"/>
        <end position="63"/>
    </location>
</feature>
<evidence type="ECO:0000256" key="1">
    <source>
        <dbReference type="SAM" id="MobiDB-lite"/>
    </source>
</evidence>
<sequence>MSSARYQPLPSDDYDEERSPTHRRYTSEHHQLSLDPRFNPPTPSWWKRALLIVFILVMFWLSFSLRASMRKTSQPQVVHAHRYSKVHKYRPAASPVIFETLKDGRHA</sequence>
<evidence type="ECO:0000313" key="4">
    <source>
        <dbReference type="Proteomes" id="UP001203297"/>
    </source>
</evidence>
<evidence type="ECO:0000256" key="2">
    <source>
        <dbReference type="SAM" id="Phobius"/>
    </source>
</evidence>
<accession>A0AAD4QPG3</accession>
<evidence type="ECO:0000313" key="3">
    <source>
        <dbReference type="EMBL" id="KAI0305592.1"/>
    </source>
</evidence>
<name>A0AAD4QPG3_9AGAM</name>
<protein>
    <recommendedName>
        <fullName evidence="5">Transmembrane protein</fullName>
    </recommendedName>
</protein>
<organism evidence="3 4">
    <name type="scientific">Multifurca ochricompacta</name>
    <dbReference type="NCBI Taxonomy" id="376703"/>
    <lineage>
        <taxon>Eukaryota</taxon>
        <taxon>Fungi</taxon>
        <taxon>Dikarya</taxon>
        <taxon>Basidiomycota</taxon>
        <taxon>Agaricomycotina</taxon>
        <taxon>Agaricomycetes</taxon>
        <taxon>Russulales</taxon>
        <taxon>Russulaceae</taxon>
        <taxon>Multifurca</taxon>
    </lineage>
</organism>
<keyword evidence="2" id="KW-0472">Membrane</keyword>
<keyword evidence="2" id="KW-1133">Transmembrane helix</keyword>
<feature type="compositionally biased region" description="Basic and acidic residues" evidence="1">
    <location>
        <begin position="17"/>
        <end position="32"/>
    </location>
</feature>
<reference evidence="3" key="1">
    <citation type="journal article" date="2022" name="New Phytol.">
        <title>Evolutionary transition to the ectomycorrhizal habit in the genomes of a hyperdiverse lineage of mushroom-forming fungi.</title>
        <authorList>
            <person name="Looney B."/>
            <person name="Miyauchi S."/>
            <person name="Morin E."/>
            <person name="Drula E."/>
            <person name="Courty P.E."/>
            <person name="Kohler A."/>
            <person name="Kuo A."/>
            <person name="LaButti K."/>
            <person name="Pangilinan J."/>
            <person name="Lipzen A."/>
            <person name="Riley R."/>
            <person name="Andreopoulos W."/>
            <person name="He G."/>
            <person name="Johnson J."/>
            <person name="Nolan M."/>
            <person name="Tritt A."/>
            <person name="Barry K.W."/>
            <person name="Grigoriev I.V."/>
            <person name="Nagy L.G."/>
            <person name="Hibbett D."/>
            <person name="Henrissat B."/>
            <person name="Matheny P.B."/>
            <person name="Labbe J."/>
            <person name="Martin F.M."/>
        </authorList>
    </citation>
    <scope>NUCLEOTIDE SEQUENCE</scope>
    <source>
        <strain evidence="3">BPL690</strain>
    </source>
</reference>
<comment type="caution">
    <text evidence="3">The sequence shown here is derived from an EMBL/GenBank/DDBJ whole genome shotgun (WGS) entry which is preliminary data.</text>
</comment>
<evidence type="ECO:0008006" key="5">
    <source>
        <dbReference type="Google" id="ProtNLM"/>
    </source>
</evidence>